<dbReference type="AlphaFoldDB" id="A0A542Y4R6"/>
<dbReference type="EMBL" id="VFON01000001">
    <property type="protein sequence ID" value="TQL43062.1"/>
    <property type="molecule type" value="Genomic_DNA"/>
</dbReference>
<dbReference type="Pfam" id="PF00392">
    <property type="entry name" value="GntR"/>
    <property type="match status" value="1"/>
</dbReference>
<dbReference type="SUPFAM" id="SSF48008">
    <property type="entry name" value="GntR ligand-binding domain-like"/>
    <property type="match status" value="1"/>
</dbReference>
<keyword evidence="2" id="KW-0238">DNA-binding</keyword>
<dbReference type="CDD" id="cd07377">
    <property type="entry name" value="WHTH_GntR"/>
    <property type="match status" value="1"/>
</dbReference>
<dbReference type="Gene3D" id="1.10.10.10">
    <property type="entry name" value="Winged helix-like DNA-binding domain superfamily/Winged helix DNA-binding domain"/>
    <property type="match status" value="1"/>
</dbReference>
<dbReference type="InterPro" id="IPR008920">
    <property type="entry name" value="TF_FadR/GntR_C"/>
</dbReference>
<dbReference type="GO" id="GO:0003677">
    <property type="term" value="F:DNA binding"/>
    <property type="evidence" value="ECO:0007669"/>
    <property type="project" value="UniProtKB-KW"/>
</dbReference>
<dbReference type="InterPro" id="IPR000524">
    <property type="entry name" value="Tscrpt_reg_HTH_GntR"/>
</dbReference>
<dbReference type="SMART" id="SM00895">
    <property type="entry name" value="FCD"/>
    <property type="match status" value="1"/>
</dbReference>
<dbReference type="Gene3D" id="1.20.120.530">
    <property type="entry name" value="GntR ligand-binding domain-like"/>
    <property type="match status" value="1"/>
</dbReference>
<evidence type="ECO:0000256" key="1">
    <source>
        <dbReference type="ARBA" id="ARBA00023015"/>
    </source>
</evidence>
<protein>
    <submittedName>
        <fullName evidence="5">GntR family transcriptional regulator</fullName>
    </submittedName>
</protein>
<comment type="caution">
    <text evidence="5">The sequence shown here is derived from an EMBL/GenBank/DDBJ whole genome shotgun (WGS) entry which is preliminary data.</text>
</comment>
<dbReference type="PANTHER" id="PTHR43537">
    <property type="entry name" value="TRANSCRIPTIONAL REGULATOR, GNTR FAMILY"/>
    <property type="match status" value="1"/>
</dbReference>
<dbReference type="InterPro" id="IPR011711">
    <property type="entry name" value="GntR_C"/>
</dbReference>
<dbReference type="InterPro" id="IPR036388">
    <property type="entry name" value="WH-like_DNA-bd_sf"/>
</dbReference>
<evidence type="ECO:0000256" key="3">
    <source>
        <dbReference type="ARBA" id="ARBA00023163"/>
    </source>
</evidence>
<dbReference type="GO" id="GO:0003700">
    <property type="term" value="F:DNA-binding transcription factor activity"/>
    <property type="evidence" value="ECO:0007669"/>
    <property type="project" value="InterPro"/>
</dbReference>
<dbReference type="InterPro" id="IPR036390">
    <property type="entry name" value="WH_DNA-bd_sf"/>
</dbReference>
<gene>
    <name evidence="5" type="ORF">FB468_1077</name>
</gene>
<keyword evidence="6" id="KW-1185">Reference proteome</keyword>
<dbReference type="PANTHER" id="PTHR43537:SF24">
    <property type="entry name" value="GLUCONATE OPERON TRANSCRIPTIONAL REPRESSOR"/>
    <property type="match status" value="1"/>
</dbReference>
<evidence type="ECO:0000256" key="2">
    <source>
        <dbReference type="ARBA" id="ARBA00023125"/>
    </source>
</evidence>
<dbReference type="PRINTS" id="PR00035">
    <property type="entry name" value="HTHGNTR"/>
</dbReference>
<name>A0A542Y4R6_9MICO</name>
<feature type="domain" description="HTH gntR-type" evidence="4">
    <location>
        <begin position="8"/>
        <end position="75"/>
    </location>
</feature>
<evidence type="ECO:0000313" key="5">
    <source>
        <dbReference type="EMBL" id="TQL43062.1"/>
    </source>
</evidence>
<sequence>MEKLSKQDSLARRAMEQIRSEITSGRLEPGTMVSAVQLAERIGVSRTPIRDALLQLEQAGMVRIEKNRGATILATTLEDLLEVFQLRLMLEVPAAGQAARARTDEQLRGILDCFEAMGEATEDAEQLLVLDRDLHISIAEASGNGRLQGLLLDLRNLVLTRGVGTTSTARTGRELVDDHAGLVDAIERRDAEAASAEMRRHIKNTAQLLIAQEAGGDPEHGPEWVAEQLAWL</sequence>
<dbReference type="SMART" id="SM00345">
    <property type="entry name" value="HTH_GNTR"/>
    <property type="match status" value="1"/>
</dbReference>
<evidence type="ECO:0000259" key="4">
    <source>
        <dbReference type="PROSITE" id="PS50949"/>
    </source>
</evidence>
<dbReference type="Proteomes" id="UP000319094">
    <property type="component" value="Unassembled WGS sequence"/>
</dbReference>
<keyword evidence="3" id="KW-0804">Transcription</keyword>
<reference evidence="5 6" key="1">
    <citation type="submission" date="2019-06" db="EMBL/GenBank/DDBJ databases">
        <title>Sequencing the genomes of 1000 actinobacteria strains.</title>
        <authorList>
            <person name="Klenk H.-P."/>
        </authorList>
    </citation>
    <scope>NUCLEOTIDE SEQUENCE [LARGE SCALE GENOMIC DNA]</scope>
    <source>
        <strain evidence="5 6">DSM 8803</strain>
    </source>
</reference>
<organism evidence="5 6">
    <name type="scientific">Leucobacter komagatae</name>
    <dbReference type="NCBI Taxonomy" id="55969"/>
    <lineage>
        <taxon>Bacteria</taxon>
        <taxon>Bacillati</taxon>
        <taxon>Actinomycetota</taxon>
        <taxon>Actinomycetes</taxon>
        <taxon>Micrococcales</taxon>
        <taxon>Microbacteriaceae</taxon>
        <taxon>Leucobacter</taxon>
    </lineage>
</organism>
<dbReference type="SUPFAM" id="SSF46785">
    <property type="entry name" value="Winged helix' DNA-binding domain"/>
    <property type="match status" value="1"/>
</dbReference>
<evidence type="ECO:0000313" key="6">
    <source>
        <dbReference type="Proteomes" id="UP000319094"/>
    </source>
</evidence>
<dbReference type="PROSITE" id="PS50949">
    <property type="entry name" value="HTH_GNTR"/>
    <property type="match status" value="1"/>
</dbReference>
<keyword evidence="1" id="KW-0805">Transcription regulation</keyword>
<dbReference type="Pfam" id="PF07729">
    <property type="entry name" value="FCD"/>
    <property type="match status" value="1"/>
</dbReference>
<accession>A0A542Y4R6</accession>
<proteinExistence type="predicted"/>